<dbReference type="PANTHER" id="PTHR33744:SF7">
    <property type="entry name" value="PUCR FAMILY TRANSCRIPTIONAL REGULATOR"/>
    <property type="match status" value="1"/>
</dbReference>
<keyword evidence="5" id="KW-1185">Reference proteome</keyword>
<feature type="domain" description="RsbT co-antagonist protein RsbRD N-terminal" evidence="3">
    <location>
        <begin position="27"/>
        <end position="156"/>
    </location>
</feature>
<dbReference type="Proteomes" id="UP000653411">
    <property type="component" value="Unassembled WGS sequence"/>
</dbReference>
<comment type="caution">
    <text evidence="4">The sequence shown here is derived from an EMBL/GenBank/DDBJ whole genome shotgun (WGS) entry which is preliminary data.</text>
</comment>
<dbReference type="EMBL" id="BMML01000005">
    <property type="protein sequence ID" value="GGN05228.1"/>
    <property type="molecule type" value="Genomic_DNA"/>
</dbReference>
<feature type="domain" description="PucR C-terminal helix-turn-helix" evidence="2">
    <location>
        <begin position="327"/>
        <end position="383"/>
    </location>
</feature>
<dbReference type="InterPro" id="IPR025751">
    <property type="entry name" value="RsbRD_N_dom"/>
</dbReference>
<protein>
    <recommendedName>
        <fullName evidence="6">PucR C-terminal helix-turn-helix domain-containing protein</fullName>
    </recommendedName>
</protein>
<organism evidence="4 5">
    <name type="scientific">Streptomyces fuscichromogenes</name>
    <dbReference type="NCBI Taxonomy" id="1324013"/>
    <lineage>
        <taxon>Bacteria</taxon>
        <taxon>Bacillati</taxon>
        <taxon>Actinomycetota</taxon>
        <taxon>Actinomycetes</taxon>
        <taxon>Kitasatosporales</taxon>
        <taxon>Streptomycetaceae</taxon>
        <taxon>Streptomyces</taxon>
    </lineage>
</organism>
<feature type="region of interest" description="Disordered" evidence="1">
    <location>
        <begin position="396"/>
        <end position="423"/>
    </location>
</feature>
<evidence type="ECO:0000259" key="3">
    <source>
        <dbReference type="Pfam" id="PF14361"/>
    </source>
</evidence>
<proteinExistence type="predicted"/>
<gene>
    <name evidence="4" type="ORF">GCM10011578_028890</name>
</gene>
<evidence type="ECO:0008006" key="6">
    <source>
        <dbReference type="Google" id="ProtNLM"/>
    </source>
</evidence>
<accession>A0A917XC91</accession>
<reference evidence="4" key="2">
    <citation type="submission" date="2020-09" db="EMBL/GenBank/DDBJ databases">
        <authorList>
            <person name="Sun Q."/>
            <person name="Zhou Y."/>
        </authorList>
    </citation>
    <scope>NUCLEOTIDE SEQUENCE</scope>
    <source>
        <strain evidence="4">CGMCC 4.7110</strain>
    </source>
</reference>
<reference evidence="4" key="1">
    <citation type="journal article" date="2014" name="Int. J. Syst. Evol. Microbiol.">
        <title>Complete genome sequence of Corynebacterium casei LMG S-19264T (=DSM 44701T), isolated from a smear-ripened cheese.</title>
        <authorList>
            <consortium name="US DOE Joint Genome Institute (JGI-PGF)"/>
            <person name="Walter F."/>
            <person name="Albersmeier A."/>
            <person name="Kalinowski J."/>
            <person name="Ruckert C."/>
        </authorList>
    </citation>
    <scope>NUCLEOTIDE SEQUENCE</scope>
    <source>
        <strain evidence="4">CGMCC 4.7110</strain>
    </source>
</reference>
<dbReference type="InterPro" id="IPR025736">
    <property type="entry name" value="PucR_C-HTH_dom"/>
</dbReference>
<dbReference type="Pfam" id="PF13556">
    <property type="entry name" value="HTH_30"/>
    <property type="match status" value="1"/>
</dbReference>
<evidence type="ECO:0000313" key="4">
    <source>
        <dbReference type="EMBL" id="GGN05228.1"/>
    </source>
</evidence>
<dbReference type="AlphaFoldDB" id="A0A917XC91"/>
<sequence>MTGRSERAAAAAAALRGVLEHVDADAVAQRVESVLRHTPEYVRSARDCGTSALRASLRRNAGLLLHWMVRGTPPDSYALSELYEQARECAATGQPLDSGLLLHHRAAGAFWDAVLGLAAEEERGQLADWTDQGRRHIDSYLDVVTRTFTQAYADQADLPSAQGDRRARTLFDRLCAHLPLTVEDQERAARLGFDPTPPYVPFVALLDRSAPAERTELAARLRTAGALAFVEDVRVTGLTGPAFDWSAFMADRRLLLAQDPATGRTGLQTAVDNLRLLIAVASRSHRRGHVRAEDFLPQLLLARSPELADAVTRRVFGPLAGGDHGELAATLACLAENQFDGASTTAALHLHRNTLLYRLKQIEKLTGLDLQRHGDRALVWLAVIWAQVSSRPVGSRSARNHRLSAASNGADPTGTFTSESEQP</sequence>
<dbReference type="Gene3D" id="1.10.10.2840">
    <property type="entry name" value="PucR C-terminal helix-turn-helix domain"/>
    <property type="match status" value="1"/>
</dbReference>
<evidence type="ECO:0000256" key="1">
    <source>
        <dbReference type="SAM" id="MobiDB-lite"/>
    </source>
</evidence>
<dbReference type="RefSeq" id="WP_189263059.1">
    <property type="nucleotide sequence ID" value="NZ_BMML01000005.1"/>
</dbReference>
<evidence type="ECO:0000313" key="5">
    <source>
        <dbReference type="Proteomes" id="UP000653411"/>
    </source>
</evidence>
<feature type="compositionally biased region" description="Polar residues" evidence="1">
    <location>
        <begin position="414"/>
        <end position="423"/>
    </location>
</feature>
<dbReference type="InterPro" id="IPR051448">
    <property type="entry name" value="CdaR-like_regulators"/>
</dbReference>
<dbReference type="PANTHER" id="PTHR33744">
    <property type="entry name" value="CARBOHYDRATE DIACID REGULATOR"/>
    <property type="match status" value="1"/>
</dbReference>
<dbReference type="InterPro" id="IPR042070">
    <property type="entry name" value="PucR_C-HTH_sf"/>
</dbReference>
<evidence type="ECO:0000259" key="2">
    <source>
        <dbReference type="Pfam" id="PF13556"/>
    </source>
</evidence>
<name>A0A917XC91_9ACTN</name>
<dbReference type="Pfam" id="PF14361">
    <property type="entry name" value="RsbRD_N"/>
    <property type="match status" value="1"/>
</dbReference>